<evidence type="ECO:0000256" key="2">
    <source>
        <dbReference type="ARBA" id="ARBA00022763"/>
    </source>
</evidence>
<sequence length="218" mass="23507">MDSYIFGLRTVHHQENIYATMNQAYQTYVLNGELMYEYFEGIIQAVTPAYIVIDVHGIGFRLLVANPYHFEAGEQKRVYVQLIIRDNDQTLYGFEGAADKRTFNQLLTVTGIGPKSALAILANVSSGGLATAIAQDDVKFLTKFPGIGKKTAAQIILDLKGKITTDGQPAAAAIAPVASDVDSELADALAALVALGYPQRTVDGLTDTLKAFSAKTTD</sequence>
<dbReference type="GO" id="GO:0003677">
    <property type="term" value="F:DNA binding"/>
    <property type="evidence" value="ECO:0007669"/>
    <property type="project" value="UniProtKB-KW"/>
</dbReference>
<dbReference type="SMART" id="SM00278">
    <property type="entry name" value="HhH1"/>
    <property type="match status" value="2"/>
</dbReference>
<keyword evidence="7" id="KW-0378">Hydrolase</keyword>
<dbReference type="NCBIfam" id="TIGR00084">
    <property type="entry name" value="ruvA"/>
    <property type="match status" value="1"/>
</dbReference>
<dbReference type="InterPro" id="IPR012340">
    <property type="entry name" value="NA-bd_OB-fold"/>
</dbReference>
<dbReference type="EMBL" id="ANKE01000436">
    <property type="protein sequence ID" value="EPC72450.1"/>
    <property type="molecule type" value="Genomic_DNA"/>
</dbReference>
<dbReference type="GO" id="GO:0006281">
    <property type="term" value="P:DNA repair"/>
    <property type="evidence" value="ECO:0007669"/>
    <property type="project" value="UniProtKB-KW"/>
</dbReference>
<dbReference type="GO" id="GO:0005524">
    <property type="term" value="F:ATP binding"/>
    <property type="evidence" value="ECO:0007669"/>
    <property type="project" value="InterPro"/>
</dbReference>
<evidence type="ECO:0000313" key="8">
    <source>
        <dbReference type="Proteomes" id="UP000014244"/>
    </source>
</evidence>
<keyword evidence="7" id="KW-0347">Helicase</keyword>
<reference evidence="7 8" key="1">
    <citation type="journal article" date="2013" name="PLoS ONE">
        <title>Lactobacillus paracasei comparative genomics: towards species pan-genome definition and exploitation of diversity.</title>
        <authorList>
            <person name="Smokvina T."/>
            <person name="Wels M."/>
            <person name="Polka J."/>
            <person name="Chervaux C."/>
            <person name="Brisse S."/>
            <person name="Boekhorst J."/>
            <person name="van Hylckama Vlieg J.E."/>
            <person name="Siezen R.J."/>
        </authorList>
    </citation>
    <scope>NUCLEOTIDE SEQUENCE [LARGE SCALE GENOMIC DNA]</scope>
    <source>
        <strain evidence="7 8">Lpp41</strain>
    </source>
</reference>
<comment type="caution">
    <text evidence="7">The sequence shown here is derived from an EMBL/GenBank/DDBJ whole genome shotgun (WGS) entry which is preliminary data.</text>
</comment>
<feature type="non-terminal residue" evidence="7">
    <location>
        <position position="218"/>
    </location>
</feature>
<keyword evidence="7" id="KW-0067">ATP-binding</keyword>
<keyword evidence="4" id="KW-0233">DNA recombination</keyword>
<dbReference type="InterPro" id="IPR010994">
    <property type="entry name" value="RuvA_2-like"/>
</dbReference>
<dbReference type="Gene3D" id="1.10.150.20">
    <property type="entry name" value="5' to 3' exonuclease, C-terminal subdomain"/>
    <property type="match status" value="1"/>
</dbReference>
<dbReference type="InterPro" id="IPR013849">
    <property type="entry name" value="DNA_helicase_Holl-junc_RuvA_I"/>
</dbReference>
<dbReference type="GO" id="GO:0006310">
    <property type="term" value="P:DNA recombination"/>
    <property type="evidence" value="ECO:0007669"/>
    <property type="project" value="UniProtKB-KW"/>
</dbReference>
<dbReference type="Gene3D" id="2.40.50.140">
    <property type="entry name" value="Nucleic acid-binding proteins"/>
    <property type="match status" value="1"/>
</dbReference>
<dbReference type="SUPFAM" id="SSF47781">
    <property type="entry name" value="RuvA domain 2-like"/>
    <property type="match status" value="1"/>
</dbReference>
<keyword evidence="7" id="KW-0547">Nucleotide-binding</keyword>
<evidence type="ECO:0000256" key="3">
    <source>
        <dbReference type="ARBA" id="ARBA00023125"/>
    </source>
</evidence>
<dbReference type="InterPro" id="IPR003583">
    <property type="entry name" value="Hlx-hairpin-Hlx_DNA-bd_motif"/>
</dbReference>
<dbReference type="HAMAP" id="MF_00031">
    <property type="entry name" value="DNA_HJ_migration_RuvA"/>
    <property type="match status" value="1"/>
</dbReference>
<evidence type="ECO:0000259" key="6">
    <source>
        <dbReference type="SMART" id="SM00278"/>
    </source>
</evidence>
<protein>
    <submittedName>
        <fullName evidence="7">Holliday junction DNA helicase RuvA</fullName>
    </submittedName>
</protein>
<dbReference type="Proteomes" id="UP000014244">
    <property type="component" value="Unassembled WGS sequence"/>
</dbReference>
<keyword evidence="2" id="KW-0227">DNA damage</keyword>
<organism evidence="7 8">
    <name type="scientific">Lacticaseibacillus paracasei subsp. paracasei Lpp41</name>
    <dbReference type="NCBI Taxonomy" id="1256208"/>
    <lineage>
        <taxon>Bacteria</taxon>
        <taxon>Bacillati</taxon>
        <taxon>Bacillota</taxon>
        <taxon>Bacilli</taxon>
        <taxon>Lactobacillales</taxon>
        <taxon>Lactobacillaceae</taxon>
        <taxon>Lacticaseibacillus</taxon>
    </lineage>
</organism>
<accession>A0A829H7P9</accession>
<dbReference type="Pfam" id="PF01330">
    <property type="entry name" value="RuvA_N"/>
    <property type="match status" value="1"/>
</dbReference>
<evidence type="ECO:0000256" key="5">
    <source>
        <dbReference type="ARBA" id="ARBA00023204"/>
    </source>
</evidence>
<dbReference type="Pfam" id="PF14520">
    <property type="entry name" value="HHH_5"/>
    <property type="match status" value="1"/>
</dbReference>
<evidence type="ECO:0000256" key="4">
    <source>
        <dbReference type="ARBA" id="ARBA00023172"/>
    </source>
</evidence>
<dbReference type="AlphaFoldDB" id="A0A829H7P9"/>
<dbReference type="GO" id="GO:0009378">
    <property type="term" value="F:four-way junction helicase activity"/>
    <property type="evidence" value="ECO:0007669"/>
    <property type="project" value="InterPro"/>
</dbReference>
<feature type="domain" description="Helix-hairpin-helix DNA-binding motif class 1" evidence="6">
    <location>
        <begin position="139"/>
        <end position="158"/>
    </location>
</feature>
<feature type="domain" description="Helix-hairpin-helix DNA-binding motif class 1" evidence="6">
    <location>
        <begin position="104"/>
        <end position="123"/>
    </location>
</feature>
<gene>
    <name evidence="7" type="primary">ruvA</name>
    <name evidence="7" type="ORF">Lpp41_09214</name>
</gene>
<proteinExistence type="inferred from homology"/>
<keyword evidence="1" id="KW-0963">Cytoplasm</keyword>
<dbReference type="InterPro" id="IPR000085">
    <property type="entry name" value="RuvA"/>
</dbReference>
<evidence type="ECO:0000313" key="7">
    <source>
        <dbReference type="EMBL" id="EPC72450.1"/>
    </source>
</evidence>
<name>A0A829H7P9_LACPA</name>
<keyword evidence="5" id="KW-0234">DNA repair</keyword>
<keyword evidence="3" id="KW-0238">DNA-binding</keyword>
<dbReference type="SUPFAM" id="SSF50249">
    <property type="entry name" value="Nucleic acid-binding proteins"/>
    <property type="match status" value="1"/>
</dbReference>
<evidence type="ECO:0000256" key="1">
    <source>
        <dbReference type="ARBA" id="ARBA00022490"/>
    </source>
</evidence>